<keyword evidence="2 3" id="KW-0479">Metal-binding</keyword>
<dbReference type="Ensembl" id="ENSMNET00000049781.1">
    <property type="protein sequence ID" value="ENSMNEP00000025506.1"/>
    <property type="gene ID" value="ENSMNEG00000036161.1"/>
</dbReference>
<keyword evidence="1" id="KW-0865">Zymogen</keyword>
<feature type="signal peptide" evidence="3">
    <location>
        <begin position="1"/>
        <end position="22"/>
    </location>
</feature>
<gene>
    <name evidence="6" type="primary">BMP1</name>
</gene>
<dbReference type="Proteomes" id="UP000233120">
    <property type="component" value="Unassembled WGS sequence"/>
</dbReference>
<evidence type="ECO:0000313" key="6">
    <source>
        <dbReference type="Ensembl" id="ENSMNEP00000025506.1"/>
    </source>
</evidence>
<comment type="caution">
    <text evidence="2">Lacks conserved residue(s) required for the propagation of feature annotation.</text>
</comment>
<evidence type="ECO:0000256" key="2">
    <source>
        <dbReference type="PROSITE-ProRule" id="PRU01211"/>
    </source>
</evidence>
<feature type="disulfide bond" evidence="2">
    <location>
        <begin position="185"/>
        <end position="186"/>
    </location>
</feature>
<dbReference type="SMART" id="SM00235">
    <property type="entry name" value="ZnMc"/>
    <property type="match status" value="1"/>
</dbReference>
<dbReference type="InterPro" id="IPR024079">
    <property type="entry name" value="MetalloPept_cat_dom_sf"/>
</dbReference>
<dbReference type="GO" id="GO:0005615">
    <property type="term" value="C:extracellular space"/>
    <property type="evidence" value="ECO:0007669"/>
    <property type="project" value="TreeGrafter"/>
</dbReference>
<evidence type="ECO:0000256" key="3">
    <source>
        <dbReference type="RuleBase" id="RU361183"/>
    </source>
</evidence>
<feature type="compositionally biased region" description="Basic residues" evidence="4">
    <location>
        <begin position="112"/>
        <end position="122"/>
    </location>
</feature>
<feature type="binding site" evidence="2">
    <location>
        <position position="213"/>
    </location>
    <ligand>
        <name>Zn(2+)</name>
        <dbReference type="ChEBI" id="CHEBI:29105"/>
        <note>catalytic</note>
    </ligand>
</feature>
<dbReference type="Gene3D" id="3.40.390.10">
    <property type="entry name" value="Collagenase (Catalytic Domain)"/>
    <property type="match status" value="1"/>
</dbReference>
<dbReference type="GO" id="GO:0016485">
    <property type="term" value="P:protein processing"/>
    <property type="evidence" value="ECO:0007669"/>
    <property type="project" value="TreeGrafter"/>
</dbReference>
<name>A0A2K6CP80_MACNE</name>
<dbReference type="InterPro" id="IPR001506">
    <property type="entry name" value="Peptidase_M12A"/>
</dbReference>
<feature type="binding site" evidence="2">
    <location>
        <position position="223"/>
    </location>
    <ligand>
        <name>Zn(2+)</name>
        <dbReference type="ChEBI" id="CHEBI:29105"/>
        <note>catalytic</note>
    </ligand>
</feature>
<reference evidence="6" key="2">
    <citation type="submission" date="2025-09" db="UniProtKB">
        <authorList>
            <consortium name="Ensembl"/>
        </authorList>
    </citation>
    <scope>IDENTIFICATION</scope>
</reference>
<dbReference type="PANTHER" id="PTHR10127">
    <property type="entry name" value="DISCOIDIN, CUB, EGF, LAMININ , AND ZINC METALLOPROTEASE DOMAIN CONTAINING"/>
    <property type="match status" value="1"/>
</dbReference>
<dbReference type="Bgee" id="ENSMNEG00000036161">
    <property type="expression patterns" value="Expressed in lung and 12 other cell types or tissues"/>
</dbReference>
<feature type="active site" evidence="2">
    <location>
        <position position="214"/>
    </location>
</feature>
<evidence type="ECO:0000256" key="1">
    <source>
        <dbReference type="ARBA" id="ARBA00023145"/>
    </source>
</evidence>
<keyword evidence="2 3" id="KW-0482">Metalloprotease</keyword>
<keyword evidence="2 3" id="KW-0862">Zinc</keyword>
<dbReference type="PRINTS" id="PR00480">
    <property type="entry name" value="ASTACIN"/>
</dbReference>
<dbReference type="PROSITE" id="PS51864">
    <property type="entry name" value="ASTACIN"/>
    <property type="match status" value="1"/>
</dbReference>
<keyword evidence="2" id="KW-1015">Disulfide bond</keyword>
<proteinExistence type="predicted"/>
<feature type="domain" description="Peptidase M12A" evidence="5">
    <location>
        <begin position="121"/>
        <end position="246"/>
    </location>
</feature>
<sequence>MPGVARLPLLLGLLLLPRPGRPLDLADYTYDLAEEDDSEPLNYKDPCKAAAFLGDIALDEEDLRAFQVQQAADLRQHTTRKSSIKGAVPGNTSTPSCQSTNGQPQRGACGRWRGRSRSRRAATSRPERVWPDGVIPFVIGGNFTGSQRAVFRQAMRHWEKHTCVTFLERTDEDSYIVFTYRPCGCCSYVGRRGGGPQAISIGKNCDKFGIVVHELGHVVGFWHEHTRPDRDRHVSIVRENIQPGRYLHSPLFTASFSAAALEMGAFFPCSLESSIHQALCWIGLFLRPSPLPRLPLAGGPLRYRKDPIPALERERCIPGRPTPSLPTHPFPDLLRAGV</sequence>
<protein>
    <recommendedName>
        <fullName evidence="3">Metalloendopeptidase</fullName>
        <ecNumber evidence="3">3.4.24.-</ecNumber>
    </recommendedName>
</protein>
<feature type="disulfide bond" evidence="2">
    <location>
        <begin position="183"/>
        <end position="205"/>
    </location>
</feature>
<keyword evidence="7" id="KW-1185">Reference proteome</keyword>
<dbReference type="AlphaFoldDB" id="A0A2K6CP80"/>
<feature type="chain" id="PRO_5014209639" description="Metalloendopeptidase" evidence="3">
    <location>
        <begin position="23"/>
        <end position="338"/>
    </location>
</feature>
<dbReference type="InterPro" id="IPR006026">
    <property type="entry name" value="Peptidase_Metallo"/>
</dbReference>
<feature type="binding site" evidence="2">
    <location>
        <position position="217"/>
    </location>
    <ligand>
        <name>Zn(2+)</name>
        <dbReference type="ChEBI" id="CHEBI:29105"/>
        <note>catalytic</note>
    </ligand>
</feature>
<feature type="compositionally biased region" description="Polar residues" evidence="4">
    <location>
        <begin position="90"/>
        <end position="104"/>
    </location>
</feature>
<dbReference type="PANTHER" id="PTHR10127:SF863">
    <property type="entry name" value="BONE MORPHOGENETIC PROTEIN 1"/>
    <property type="match status" value="1"/>
</dbReference>
<evidence type="ECO:0000259" key="5">
    <source>
        <dbReference type="PROSITE" id="PS51864"/>
    </source>
</evidence>
<dbReference type="GO" id="GO:0004222">
    <property type="term" value="F:metalloendopeptidase activity"/>
    <property type="evidence" value="ECO:0007669"/>
    <property type="project" value="UniProtKB-UniRule"/>
</dbReference>
<keyword evidence="3" id="KW-0732">Signal</keyword>
<keyword evidence="2 3" id="KW-0378">Hydrolase</keyword>
<dbReference type="GeneTree" id="ENSGT00940000157176"/>
<keyword evidence="2 3" id="KW-0645">Protease</keyword>
<dbReference type="GO" id="GO:0008270">
    <property type="term" value="F:zinc ion binding"/>
    <property type="evidence" value="ECO:0007669"/>
    <property type="project" value="UniProtKB-UniRule"/>
</dbReference>
<reference evidence="6" key="1">
    <citation type="submission" date="2025-08" db="UniProtKB">
        <authorList>
            <consortium name="Ensembl"/>
        </authorList>
    </citation>
    <scope>IDENTIFICATION</scope>
</reference>
<feature type="region of interest" description="Disordered" evidence="4">
    <location>
        <begin position="314"/>
        <end position="338"/>
    </location>
</feature>
<organism evidence="6 7">
    <name type="scientific">Macaca nemestrina</name>
    <name type="common">Pig-tailed macaque</name>
    <dbReference type="NCBI Taxonomy" id="9545"/>
    <lineage>
        <taxon>Eukaryota</taxon>
        <taxon>Metazoa</taxon>
        <taxon>Chordata</taxon>
        <taxon>Craniata</taxon>
        <taxon>Vertebrata</taxon>
        <taxon>Euteleostomi</taxon>
        <taxon>Mammalia</taxon>
        <taxon>Eutheria</taxon>
        <taxon>Euarchontoglires</taxon>
        <taxon>Primates</taxon>
        <taxon>Haplorrhini</taxon>
        <taxon>Catarrhini</taxon>
        <taxon>Cercopithecidae</taxon>
        <taxon>Cercopithecinae</taxon>
        <taxon>Macaca</taxon>
    </lineage>
</organism>
<dbReference type="SUPFAM" id="SSF55486">
    <property type="entry name" value="Metalloproteases ('zincins'), catalytic domain"/>
    <property type="match status" value="1"/>
</dbReference>
<dbReference type="GO" id="GO:0009953">
    <property type="term" value="P:dorsal/ventral pattern formation"/>
    <property type="evidence" value="ECO:0007669"/>
    <property type="project" value="TreeGrafter"/>
</dbReference>
<evidence type="ECO:0000256" key="4">
    <source>
        <dbReference type="SAM" id="MobiDB-lite"/>
    </source>
</evidence>
<evidence type="ECO:0000313" key="7">
    <source>
        <dbReference type="Proteomes" id="UP000233120"/>
    </source>
</evidence>
<accession>A0A2K6CP80</accession>
<feature type="compositionally biased region" description="Pro residues" evidence="4">
    <location>
        <begin position="320"/>
        <end position="329"/>
    </location>
</feature>
<dbReference type="EC" id="3.4.24.-" evidence="3"/>
<dbReference type="Pfam" id="PF01400">
    <property type="entry name" value="Astacin"/>
    <property type="match status" value="1"/>
</dbReference>
<feature type="region of interest" description="Disordered" evidence="4">
    <location>
        <begin position="75"/>
        <end position="125"/>
    </location>
</feature>
<comment type="cofactor">
    <cofactor evidence="2 3">
        <name>Zn(2+)</name>
        <dbReference type="ChEBI" id="CHEBI:29105"/>
    </cofactor>
    <text evidence="2 3">Binds 1 zinc ion per subunit.</text>
</comment>